<accession>A0A285EFY2</accession>
<protein>
    <submittedName>
        <fullName evidence="1">DNA phosphorothioation-associated putative methyltransferase</fullName>
    </submittedName>
</protein>
<dbReference type="InterPro" id="IPR024019">
    <property type="entry name" value="CHP04096"/>
</dbReference>
<evidence type="ECO:0000313" key="2">
    <source>
        <dbReference type="Proteomes" id="UP000219514"/>
    </source>
</evidence>
<organism evidence="1 2">
    <name type="scientific">Geodermatophilus sabuli</name>
    <dbReference type="NCBI Taxonomy" id="1564158"/>
    <lineage>
        <taxon>Bacteria</taxon>
        <taxon>Bacillati</taxon>
        <taxon>Actinomycetota</taxon>
        <taxon>Actinomycetes</taxon>
        <taxon>Geodermatophilales</taxon>
        <taxon>Geodermatophilaceae</taxon>
        <taxon>Geodermatophilus</taxon>
    </lineage>
</organism>
<dbReference type="OrthoDB" id="224775at2"/>
<evidence type="ECO:0000313" key="1">
    <source>
        <dbReference type="EMBL" id="SNX97114.1"/>
    </source>
</evidence>
<gene>
    <name evidence="1" type="ORF">SAMN06893097_10664</name>
</gene>
<keyword evidence="1" id="KW-0489">Methyltransferase</keyword>
<dbReference type="RefSeq" id="WP_097207114.1">
    <property type="nucleotide sequence ID" value="NZ_JACHXB010000002.1"/>
</dbReference>
<dbReference type="NCBIfam" id="TIGR04096">
    <property type="entry name" value="dnd_rel_methyl"/>
    <property type="match status" value="1"/>
</dbReference>
<reference evidence="1 2" key="1">
    <citation type="submission" date="2017-09" db="EMBL/GenBank/DDBJ databases">
        <authorList>
            <person name="Ehlers B."/>
            <person name="Leendertz F.H."/>
        </authorList>
    </citation>
    <scope>NUCLEOTIDE SEQUENCE [LARGE SCALE GENOMIC DNA]</scope>
    <source>
        <strain evidence="1 2">DSM 46844</strain>
    </source>
</reference>
<sequence>MTSAVARHRTAMARSRLSRPLATALSDQLLSPMQRIFDYGSGRGDDVRHLRAVGFGADGWDPVHRPGVDRTPAEVVNLGYVVNVIEDRVERAACLQDAWSLAKRLLIVSARLTWDARDLVGRPLGDGLLTRTGTFQKFFTQTELAAWIETVLGVAPLAAAPGIFYVFRDPADAQNFLSTRVHSYRPRVEVDPHAVYETYRETVAPLLNFMTAHARPPRRGELDESENAALCTAVGGVGRAVRLIQEVTSPDLWQQVTIQRRAELLIYIALSRFSKRPRSAQLPPTLAADIRTLFGSYQAACVQADRLLLACGDPAMVLVSARSAKAGKPTPSALYVHRSALGHLPPVLQVYEGCARVLAGMVQDANLIKLSVTQPQVSYLSYPTFDRDAHPTLASAVTVHLRRLTVDWRDYRQSDNPPLLHRKEEFLGPDDPKRSRYERLTNAETRAGLYAHPERIGTLKGWEATLVSAGVRLRGHRLVRHSTTVS</sequence>
<dbReference type="Proteomes" id="UP000219514">
    <property type="component" value="Unassembled WGS sequence"/>
</dbReference>
<name>A0A285EFY2_9ACTN</name>
<dbReference type="GO" id="GO:0008168">
    <property type="term" value="F:methyltransferase activity"/>
    <property type="evidence" value="ECO:0007669"/>
    <property type="project" value="UniProtKB-KW"/>
</dbReference>
<dbReference type="GO" id="GO:0032259">
    <property type="term" value="P:methylation"/>
    <property type="evidence" value="ECO:0007669"/>
    <property type="project" value="UniProtKB-KW"/>
</dbReference>
<dbReference type="EMBL" id="OBDO01000006">
    <property type="protein sequence ID" value="SNX97114.1"/>
    <property type="molecule type" value="Genomic_DNA"/>
</dbReference>
<proteinExistence type="predicted"/>
<dbReference type="AlphaFoldDB" id="A0A285EFY2"/>
<keyword evidence="2" id="KW-1185">Reference proteome</keyword>
<keyword evidence="1" id="KW-0808">Transferase</keyword>